<keyword evidence="3" id="KW-1185">Reference proteome</keyword>
<dbReference type="NCBIfam" id="TIGR01428">
    <property type="entry name" value="HAD_type_II"/>
    <property type="match status" value="1"/>
</dbReference>
<dbReference type="SFLD" id="SFLDG01129">
    <property type="entry name" value="C1.5:_HAD__Beta-PGM__Phosphata"/>
    <property type="match status" value="1"/>
</dbReference>
<dbReference type="InterPro" id="IPR006328">
    <property type="entry name" value="2-HAD"/>
</dbReference>
<comment type="caution">
    <text evidence="2">The sequence shown here is derived from an EMBL/GenBank/DDBJ whole genome shotgun (WGS) entry which is preliminary data.</text>
</comment>
<evidence type="ECO:0008006" key="4">
    <source>
        <dbReference type="Google" id="ProtNLM"/>
    </source>
</evidence>
<reference evidence="2 3" key="1">
    <citation type="submission" date="2024-01" db="EMBL/GenBank/DDBJ databases">
        <title>Complete genome of Cladobotryum mycophilum ATHUM6906.</title>
        <authorList>
            <person name="Christinaki A.C."/>
            <person name="Myridakis A.I."/>
            <person name="Kouvelis V.N."/>
        </authorList>
    </citation>
    <scope>NUCLEOTIDE SEQUENCE [LARGE SCALE GENOMIC DNA]</scope>
    <source>
        <strain evidence="2 3">ATHUM6906</strain>
    </source>
</reference>
<evidence type="ECO:0000256" key="1">
    <source>
        <dbReference type="ARBA" id="ARBA00022801"/>
    </source>
</evidence>
<dbReference type="SUPFAM" id="SSF56784">
    <property type="entry name" value="HAD-like"/>
    <property type="match status" value="1"/>
</dbReference>
<gene>
    <name evidence="2" type="ORF">PT974_10448</name>
</gene>
<dbReference type="Proteomes" id="UP001338125">
    <property type="component" value="Unassembled WGS sequence"/>
</dbReference>
<dbReference type="InterPro" id="IPR051540">
    <property type="entry name" value="S-2-haloacid_dehalogenase"/>
</dbReference>
<dbReference type="Pfam" id="PF00702">
    <property type="entry name" value="Hydrolase"/>
    <property type="match status" value="1"/>
</dbReference>
<dbReference type="Gene3D" id="1.10.150.750">
    <property type="match status" value="1"/>
</dbReference>
<dbReference type="InterPro" id="IPR036412">
    <property type="entry name" value="HAD-like_sf"/>
</dbReference>
<proteinExistence type="predicted"/>
<keyword evidence="1" id="KW-0378">Hydrolase</keyword>
<dbReference type="EMBL" id="JAVFKD010000015">
    <property type="protein sequence ID" value="KAK5988950.1"/>
    <property type="molecule type" value="Genomic_DNA"/>
</dbReference>
<dbReference type="SFLD" id="SFLDS00003">
    <property type="entry name" value="Haloacid_Dehalogenase"/>
    <property type="match status" value="1"/>
</dbReference>
<name>A0ABR0SAW3_9HYPO</name>
<protein>
    <recommendedName>
        <fullName evidence="4">Haloalkanoic acid dehalogenase</fullName>
    </recommendedName>
</protein>
<evidence type="ECO:0000313" key="2">
    <source>
        <dbReference type="EMBL" id="KAK5988950.1"/>
    </source>
</evidence>
<dbReference type="PANTHER" id="PTHR43316:SF9">
    <property type="entry name" value="ACID DEHALOGENASE, PUTATIVE (AFU_ORTHOLOGUE AFUA_6G14460)-RELATED"/>
    <property type="match status" value="1"/>
</dbReference>
<dbReference type="Gene3D" id="3.40.50.1000">
    <property type="entry name" value="HAD superfamily/HAD-like"/>
    <property type="match status" value="1"/>
</dbReference>
<sequence length="254" mass="28394">MTTTRPITSFKCLTFDCYGTLVDWETGIYRALQPLAQQLPDSHPCKNDRLSLLRSFGSHESKAQAAAPQDLYRDILKTAFASLAGEFGLEASEEDRVKFGSSVGDWSVYPDTLDALKRLHKHYKLVILSNVDRDSFQRTLEKQLVGIPFDAIYTAQEIGSYKPNLNNFRYLIEHCDKDLGVRKEDILHTAQSLHHDHVPAKEVGLVSAWIERGEEVESVMGGDSLAYDGKVSYSWKFKNMGAMADAVDAASKSA</sequence>
<accession>A0ABR0SAW3</accession>
<dbReference type="PANTHER" id="PTHR43316">
    <property type="entry name" value="HYDROLASE, HALOACID DELAHOGENASE-RELATED"/>
    <property type="match status" value="1"/>
</dbReference>
<dbReference type="InterPro" id="IPR023214">
    <property type="entry name" value="HAD_sf"/>
</dbReference>
<organism evidence="2 3">
    <name type="scientific">Cladobotryum mycophilum</name>
    <dbReference type="NCBI Taxonomy" id="491253"/>
    <lineage>
        <taxon>Eukaryota</taxon>
        <taxon>Fungi</taxon>
        <taxon>Dikarya</taxon>
        <taxon>Ascomycota</taxon>
        <taxon>Pezizomycotina</taxon>
        <taxon>Sordariomycetes</taxon>
        <taxon>Hypocreomycetidae</taxon>
        <taxon>Hypocreales</taxon>
        <taxon>Hypocreaceae</taxon>
        <taxon>Cladobotryum</taxon>
    </lineage>
</organism>
<evidence type="ECO:0000313" key="3">
    <source>
        <dbReference type="Proteomes" id="UP001338125"/>
    </source>
</evidence>